<sequence length="45" mass="5334">MNKNLVSLKLLVKSTFHRLNLSVCLFYEIMLAKPVQTMNPYKNRH</sequence>
<dbReference type="EMBL" id="UZAK01033202">
    <property type="protein sequence ID" value="VDP35393.1"/>
    <property type="molecule type" value="Genomic_DNA"/>
</dbReference>
<reference evidence="3" key="1">
    <citation type="submission" date="2016-06" db="UniProtKB">
        <authorList>
            <consortium name="WormBaseParasite"/>
        </authorList>
    </citation>
    <scope>IDENTIFICATION</scope>
</reference>
<accession>A0A183K323</accession>
<proteinExistence type="predicted"/>
<evidence type="ECO:0000313" key="1">
    <source>
        <dbReference type="EMBL" id="VDP35393.1"/>
    </source>
</evidence>
<dbReference type="WBParaSite" id="SCUD_0000938801-mRNA-1">
    <property type="protein sequence ID" value="SCUD_0000938801-mRNA-1"/>
    <property type="gene ID" value="SCUD_0000938801"/>
</dbReference>
<keyword evidence="2" id="KW-1185">Reference proteome</keyword>
<dbReference type="Proteomes" id="UP000279833">
    <property type="component" value="Unassembled WGS sequence"/>
</dbReference>
<protein>
    <submittedName>
        <fullName evidence="1 3">Uncharacterized protein</fullName>
    </submittedName>
</protein>
<gene>
    <name evidence="1" type="ORF">SCUD_LOCUS9388</name>
</gene>
<name>A0A183K323_9TREM</name>
<dbReference type="AlphaFoldDB" id="A0A183K323"/>
<evidence type="ECO:0000313" key="3">
    <source>
        <dbReference type="WBParaSite" id="SCUD_0000938801-mRNA-1"/>
    </source>
</evidence>
<evidence type="ECO:0000313" key="2">
    <source>
        <dbReference type="Proteomes" id="UP000279833"/>
    </source>
</evidence>
<organism evidence="3">
    <name type="scientific">Schistosoma curassoni</name>
    <dbReference type="NCBI Taxonomy" id="6186"/>
    <lineage>
        <taxon>Eukaryota</taxon>
        <taxon>Metazoa</taxon>
        <taxon>Spiralia</taxon>
        <taxon>Lophotrochozoa</taxon>
        <taxon>Platyhelminthes</taxon>
        <taxon>Trematoda</taxon>
        <taxon>Digenea</taxon>
        <taxon>Strigeidida</taxon>
        <taxon>Schistosomatoidea</taxon>
        <taxon>Schistosomatidae</taxon>
        <taxon>Schistosoma</taxon>
    </lineage>
</organism>
<reference evidence="1 2" key="2">
    <citation type="submission" date="2018-11" db="EMBL/GenBank/DDBJ databases">
        <authorList>
            <consortium name="Pathogen Informatics"/>
        </authorList>
    </citation>
    <scope>NUCLEOTIDE SEQUENCE [LARGE SCALE GENOMIC DNA]</scope>
    <source>
        <strain evidence="1">Dakar</strain>
        <strain evidence="2">Dakar, Senegal</strain>
    </source>
</reference>